<accession>A0AAD7EGN8</accession>
<dbReference type="AlphaFoldDB" id="A0AAD7EGN8"/>
<feature type="compositionally biased region" description="Basic and acidic residues" evidence="1">
    <location>
        <begin position="464"/>
        <end position="476"/>
    </location>
</feature>
<gene>
    <name evidence="3" type="ORF">DFH08DRAFT_887721</name>
</gene>
<comment type="caution">
    <text evidence="3">The sequence shown here is derived from an EMBL/GenBank/DDBJ whole genome shotgun (WGS) entry which is preliminary data.</text>
</comment>
<organism evidence="3 4">
    <name type="scientific">Mycena albidolilacea</name>
    <dbReference type="NCBI Taxonomy" id="1033008"/>
    <lineage>
        <taxon>Eukaryota</taxon>
        <taxon>Fungi</taxon>
        <taxon>Dikarya</taxon>
        <taxon>Basidiomycota</taxon>
        <taxon>Agaricomycotina</taxon>
        <taxon>Agaricomycetes</taxon>
        <taxon>Agaricomycetidae</taxon>
        <taxon>Agaricales</taxon>
        <taxon>Marasmiineae</taxon>
        <taxon>Mycenaceae</taxon>
        <taxon>Mycena</taxon>
    </lineage>
</organism>
<evidence type="ECO:0000313" key="3">
    <source>
        <dbReference type="EMBL" id="KAJ7323221.1"/>
    </source>
</evidence>
<dbReference type="Proteomes" id="UP001218218">
    <property type="component" value="Unassembled WGS sequence"/>
</dbReference>
<reference evidence="3" key="1">
    <citation type="submission" date="2023-03" db="EMBL/GenBank/DDBJ databases">
        <title>Massive genome expansion in bonnet fungi (Mycena s.s.) driven by repeated elements and novel gene families across ecological guilds.</title>
        <authorList>
            <consortium name="Lawrence Berkeley National Laboratory"/>
            <person name="Harder C.B."/>
            <person name="Miyauchi S."/>
            <person name="Viragh M."/>
            <person name="Kuo A."/>
            <person name="Thoen E."/>
            <person name="Andreopoulos B."/>
            <person name="Lu D."/>
            <person name="Skrede I."/>
            <person name="Drula E."/>
            <person name="Henrissat B."/>
            <person name="Morin E."/>
            <person name="Kohler A."/>
            <person name="Barry K."/>
            <person name="LaButti K."/>
            <person name="Morin E."/>
            <person name="Salamov A."/>
            <person name="Lipzen A."/>
            <person name="Mereny Z."/>
            <person name="Hegedus B."/>
            <person name="Baldrian P."/>
            <person name="Stursova M."/>
            <person name="Weitz H."/>
            <person name="Taylor A."/>
            <person name="Grigoriev I.V."/>
            <person name="Nagy L.G."/>
            <person name="Martin F."/>
            <person name="Kauserud H."/>
        </authorList>
    </citation>
    <scope>NUCLEOTIDE SEQUENCE</scope>
    <source>
        <strain evidence="3">CBHHK002</strain>
    </source>
</reference>
<feature type="compositionally biased region" description="Basic and acidic residues" evidence="1">
    <location>
        <begin position="502"/>
        <end position="512"/>
    </location>
</feature>
<evidence type="ECO:0000256" key="2">
    <source>
        <dbReference type="SAM" id="Phobius"/>
    </source>
</evidence>
<protein>
    <submittedName>
        <fullName evidence="3">Uncharacterized protein</fullName>
    </submittedName>
</protein>
<dbReference type="EMBL" id="JARIHO010000047">
    <property type="protein sequence ID" value="KAJ7323221.1"/>
    <property type="molecule type" value="Genomic_DNA"/>
</dbReference>
<keyword evidence="2" id="KW-0812">Transmembrane</keyword>
<feature type="transmembrane region" description="Helical" evidence="2">
    <location>
        <begin position="385"/>
        <end position="406"/>
    </location>
</feature>
<feature type="transmembrane region" description="Helical" evidence="2">
    <location>
        <begin position="97"/>
        <end position="120"/>
    </location>
</feature>
<feature type="transmembrane region" description="Helical" evidence="2">
    <location>
        <begin position="12"/>
        <end position="34"/>
    </location>
</feature>
<feature type="transmembrane region" description="Helical" evidence="2">
    <location>
        <begin position="71"/>
        <end position="91"/>
    </location>
</feature>
<keyword evidence="4" id="KW-1185">Reference proteome</keyword>
<sequence length="555" mass="60920">MILSTILTSPTARVYSLRFLLLANIALMALVGLALQGDDHRYPPSYFAFSCSIVICVHHVLGIFNWPMRGLALVDLGAVGIEIGVLVSIMAVDTVYFWGWLMLPLSLPLGPLLISLLFRITTVIKTKERLLNQRLRFLGCCARSNPRYTALSILLNRSLARPLVRGESRYIVASRALVLSCIALGVPAFGIYATVIMPLTAMISTRTVRDPPWAVIDPATIHMNNARIDATPSAGRVNGTMRNSSLFDCPRSGFGEGFFTCPCGWFEIDKIFVDIVVPSWADETYIDLGCDSGLCDGLSTPLPLLPGTRVFGYLRWSQRQQIALASTPFVYAPEIFALQPDPFGEPLGPPSALLTLRSPYAVPFKFLQDTTDASPLSGIATFGGFWTFVNGAFALFFGANVVYFMFGRRPLSALGVVHLLQRRALVRRWHEDFPAIHTEGGLPGSENAGIVAFIRERLVDLGEDPRGLSQEPKDVEEQSPADVLLPPQPAHGAESTDEGIEEDHHRQNRDDSLEMPAAQYTQPHGYILNEIPVLELGLGVDAVMVKDHSSQWGQG</sequence>
<keyword evidence="2" id="KW-0472">Membrane</keyword>
<name>A0AAD7EGN8_9AGAR</name>
<evidence type="ECO:0000313" key="4">
    <source>
        <dbReference type="Proteomes" id="UP001218218"/>
    </source>
</evidence>
<feature type="transmembrane region" description="Helical" evidence="2">
    <location>
        <begin position="46"/>
        <end position="64"/>
    </location>
</feature>
<evidence type="ECO:0000256" key="1">
    <source>
        <dbReference type="SAM" id="MobiDB-lite"/>
    </source>
</evidence>
<feature type="transmembrane region" description="Helical" evidence="2">
    <location>
        <begin position="176"/>
        <end position="199"/>
    </location>
</feature>
<proteinExistence type="predicted"/>
<feature type="region of interest" description="Disordered" evidence="1">
    <location>
        <begin position="464"/>
        <end position="514"/>
    </location>
</feature>
<keyword evidence="2" id="KW-1133">Transmembrane helix</keyword>